<dbReference type="SUPFAM" id="SSF48371">
    <property type="entry name" value="ARM repeat"/>
    <property type="match status" value="1"/>
</dbReference>
<evidence type="ECO:0000256" key="12">
    <source>
        <dbReference type="ARBA" id="ARBA00022777"/>
    </source>
</evidence>
<dbReference type="SMART" id="SM00146">
    <property type="entry name" value="PI3Kc"/>
    <property type="match status" value="1"/>
</dbReference>
<keyword evidence="15 20" id="KW-0779">Telomere</keyword>
<dbReference type="OrthoDB" id="381190at2759"/>
<organism evidence="25 26">
    <name type="scientific">Bimuria novae-zelandiae CBS 107.79</name>
    <dbReference type="NCBI Taxonomy" id="1447943"/>
    <lineage>
        <taxon>Eukaryota</taxon>
        <taxon>Fungi</taxon>
        <taxon>Dikarya</taxon>
        <taxon>Ascomycota</taxon>
        <taxon>Pezizomycotina</taxon>
        <taxon>Dothideomycetes</taxon>
        <taxon>Pleosporomycetidae</taxon>
        <taxon>Pleosporales</taxon>
        <taxon>Massarineae</taxon>
        <taxon>Didymosphaeriaceae</taxon>
        <taxon>Bimuria</taxon>
    </lineage>
</organism>
<evidence type="ECO:0000256" key="19">
    <source>
        <dbReference type="ARBA" id="ARBA00048679"/>
    </source>
</evidence>
<evidence type="ECO:0000256" key="13">
    <source>
        <dbReference type="ARBA" id="ARBA00022840"/>
    </source>
</evidence>
<feature type="compositionally biased region" description="Acidic residues" evidence="21">
    <location>
        <begin position="170"/>
        <end position="179"/>
    </location>
</feature>
<evidence type="ECO:0000256" key="11">
    <source>
        <dbReference type="ARBA" id="ARBA00022763"/>
    </source>
</evidence>
<keyword evidence="8 20" id="KW-0723">Serine/threonine-protein kinase</keyword>
<dbReference type="FunFam" id="3.30.1010.10:FF:000019">
    <property type="entry name" value="Serine/threonine-protein kinase Tel1"/>
    <property type="match status" value="1"/>
</dbReference>
<evidence type="ECO:0000256" key="15">
    <source>
        <dbReference type="ARBA" id="ARBA00022895"/>
    </source>
</evidence>
<dbReference type="SMART" id="SM01343">
    <property type="entry name" value="FATC"/>
    <property type="match status" value="1"/>
</dbReference>
<gene>
    <name evidence="25" type="ORF">BU23DRAFT_513128</name>
</gene>
<evidence type="ECO:0000256" key="3">
    <source>
        <dbReference type="ARBA" id="ARBA00010769"/>
    </source>
</evidence>
<dbReference type="InterPro" id="IPR014009">
    <property type="entry name" value="PIK_FAT"/>
</dbReference>
<comment type="catalytic activity">
    <reaction evidence="18 20">
        <text>L-threonyl-[protein] + ATP = O-phospho-L-threonyl-[protein] + ADP + H(+)</text>
        <dbReference type="Rhea" id="RHEA:46608"/>
        <dbReference type="Rhea" id="RHEA-COMP:11060"/>
        <dbReference type="Rhea" id="RHEA-COMP:11605"/>
        <dbReference type="ChEBI" id="CHEBI:15378"/>
        <dbReference type="ChEBI" id="CHEBI:30013"/>
        <dbReference type="ChEBI" id="CHEBI:30616"/>
        <dbReference type="ChEBI" id="CHEBI:61977"/>
        <dbReference type="ChEBI" id="CHEBI:456216"/>
        <dbReference type="EC" id="2.7.11.1"/>
    </reaction>
</comment>
<dbReference type="InterPro" id="IPR044107">
    <property type="entry name" value="PIKKc_ATM"/>
</dbReference>
<dbReference type="InterPro" id="IPR038980">
    <property type="entry name" value="ATM_plant"/>
</dbReference>
<evidence type="ECO:0000256" key="17">
    <source>
        <dbReference type="ARBA" id="ARBA00025079"/>
    </source>
</evidence>
<dbReference type="Gene3D" id="3.30.1010.10">
    <property type="entry name" value="Phosphatidylinositol 3-kinase Catalytic Subunit, Chain A, domain 4"/>
    <property type="match status" value="1"/>
</dbReference>
<dbReference type="Proteomes" id="UP000800036">
    <property type="component" value="Unassembled WGS sequence"/>
</dbReference>
<dbReference type="CDD" id="cd05171">
    <property type="entry name" value="PIKKc_ATM"/>
    <property type="match status" value="1"/>
</dbReference>
<dbReference type="PROSITE" id="PS00916">
    <property type="entry name" value="PI3_4_KINASE_2"/>
    <property type="match status" value="1"/>
</dbReference>
<keyword evidence="13 20" id="KW-0067">ATP-binding</keyword>
<dbReference type="GO" id="GO:0035556">
    <property type="term" value="P:intracellular signal transduction"/>
    <property type="evidence" value="ECO:0007669"/>
    <property type="project" value="UniProtKB-ARBA"/>
</dbReference>
<dbReference type="Gene3D" id="1.10.1070.11">
    <property type="entry name" value="Phosphatidylinositol 3-/4-kinase, catalytic domain"/>
    <property type="match status" value="1"/>
</dbReference>
<dbReference type="InterPro" id="IPR000403">
    <property type="entry name" value="PI3/4_kinase_cat_dom"/>
</dbReference>
<dbReference type="EMBL" id="ML976709">
    <property type="protein sequence ID" value="KAF1969472.1"/>
    <property type="molecule type" value="Genomic_DNA"/>
</dbReference>
<keyword evidence="11 20" id="KW-0227">DNA damage</keyword>
<dbReference type="InterPro" id="IPR036940">
    <property type="entry name" value="PI3/4_kinase_cat_sf"/>
</dbReference>
<dbReference type="GO" id="GO:0004674">
    <property type="term" value="F:protein serine/threonine kinase activity"/>
    <property type="evidence" value="ECO:0007669"/>
    <property type="project" value="UniProtKB-KW"/>
</dbReference>
<feature type="compositionally biased region" description="Polar residues" evidence="21">
    <location>
        <begin position="2897"/>
        <end position="2908"/>
    </location>
</feature>
<proteinExistence type="inferred from homology"/>
<dbReference type="Pfam" id="PF02260">
    <property type="entry name" value="FATC"/>
    <property type="match status" value="1"/>
</dbReference>
<keyword evidence="26" id="KW-1185">Reference proteome</keyword>
<evidence type="ECO:0000256" key="16">
    <source>
        <dbReference type="ARBA" id="ARBA00023242"/>
    </source>
</evidence>
<keyword evidence="14 20" id="KW-0156">Chromatin regulator</keyword>
<comment type="catalytic activity">
    <reaction evidence="19">
        <text>L-seryl-[protein] + ATP = O-phospho-L-seryl-[protein] + ADP + H(+)</text>
        <dbReference type="Rhea" id="RHEA:17989"/>
        <dbReference type="Rhea" id="RHEA-COMP:9863"/>
        <dbReference type="Rhea" id="RHEA-COMP:11604"/>
        <dbReference type="ChEBI" id="CHEBI:15378"/>
        <dbReference type="ChEBI" id="CHEBI:29999"/>
        <dbReference type="ChEBI" id="CHEBI:30616"/>
        <dbReference type="ChEBI" id="CHEBI:83421"/>
        <dbReference type="ChEBI" id="CHEBI:456216"/>
        <dbReference type="EC" id="2.7.11.1"/>
    </reaction>
</comment>
<feature type="domain" description="FATC" evidence="24">
    <location>
        <begin position="2963"/>
        <end position="2995"/>
    </location>
</feature>
<dbReference type="EC" id="2.7.11.1" evidence="5 20"/>
<evidence type="ECO:0000256" key="9">
    <source>
        <dbReference type="ARBA" id="ARBA00022679"/>
    </source>
</evidence>
<evidence type="ECO:0000256" key="4">
    <source>
        <dbReference type="ARBA" id="ARBA00011370"/>
    </source>
</evidence>
<evidence type="ECO:0000256" key="10">
    <source>
        <dbReference type="ARBA" id="ARBA00022741"/>
    </source>
</evidence>
<dbReference type="GO" id="GO:0000781">
    <property type="term" value="C:chromosome, telomeric region"/>
    <property type="evidence" value="ECO:0007669"/>
    <property type="project" value="UniProtKB-SubCell"/>
</dbReference>
<dbReference type="InterPro" id="IPR018936">
    <property type="entry name" value="PI3/4_kinase_CS"/>
</dbReference>
<evidence type="ECO:0000259" key="23">
    <source>
        <dbReference type="PROSITE" id="PS51189"/>
    </source>
</evidence>
<feature type="region of interest" description="Disordered" evidence="21">
    <location>
        <begin position="170"/>
        <end position="222"/>
    </location>
</feature>
<dbReference type="GO" id="GO:0005634">
    <property type="term" value="C:nucleus"/>
    <property type="evidence" value="ECO:0007669"/>
    <property type="project" value="UniProtKB-SubCell"/>
</dbReference>
<dbReference type="SUPFAM" id="SSF56112">
    <property type="entry name" value="Protein kinase-like (PK-like)"/>
    <property type="match status" value="1"/>
</dbReference>
<dbReference type="SMART" id="SM01342">
    <property type="entry name" value="TAN"/>
    <property type="match status" value="1"/>
</dbReference>
<feature type="compositionally biased region" description="Polar residues" evidence="21">
    <location>
        <begin position="181"/>
        <end position="190"/>
    </location>
</feature>
<comment type="subcellular location">
    <subcellularLocation>
        <location evidence="2 20">Chromosome</location>
        <location evidence="2 20">Telomere</location>
    </subcellularLocation>
    <subcellularLocation>
        <location evidence="1 20">Nucleus</location>
    </subcellularLocation>
</comment>
<comment type="similarity">
    <text evidence="3 20">Belongs to the PI3/PI4-kinase family. ATM subfamily.</text>
</comment>
<evidence type="ECO:0000256" key="18">
    <source>
        <dbReference type="ARBA" id="ARBA00047899"/>
    </source>
</evidence>
<evidence type="ECO:0000256" key="20">
    <source>
        <dbReference type="RuleBase" id="RU365027"/>
    </source>
</evidence>
<keyword evidence="12 20" id="KW-0418">Kinase</keyword>
<feature type="domain" description="PI3K/PI4K catalytic" evidence="22">
    <location>
        <begin position="2613"/>
        <end position="2925"/>
    </location>
</feature>
<feature type="region of interest" description="Disordered" evidence="21">
    <location>
        <begin position="2892"/>
        <end position="2951"/>
    </location>
</feature>
<keyword evidence="10 20" id="KW-0547">Nucleotide-binding</keyword>
<dbReference type="PROSITE" id="PS50290">
    <property type="entry name" value="PI3_4_KINASE_3"/>
    <property type="match status" value="1"/>
</dbReference>
<dbReference type="InterPro" id="IPR011009">
    <property type="entry name" value="Kinase-like_dom_sf"/>
</dbReference>
<dbReference type="GO" id="GO:0005524">
    <property type="term" value="F:ATP binding"/>
    <property type="evidence" value="ECO:0007669"/>
    <property type="project" value="UniProtKB-KW"/>
</dbReference>
<dbReference type="InterPro" id="IPR021668">
    <property type="entry name" value="TAN"/>
</dbReference>
<accession>A0A6A5V084</accession>
<dbReference type="PROSITE" id="PS51189">
    <property type="entry name" value="FAT"/>
    <property type="match status" value="1"/>
</dbReference>
<keyword evidence="16 20" id="KW-0539">Nucleus</keyword>
<evidence type="ECO:0000256" key="7">
    <source>
        <dbReference type="ARBA" id="ARBA00022454"/>
    </source>
</evidence>
<dbReference type="PANTHER" id="PTHR37079">
    <property type="entry name" value="SERINE/THREONINE-PROTEIN KINASE ATM"/>
    <property type="match status" value="1"/>
</dbReference>
<evidence type="ECO:0000256" key="2">
    <source>
        <dbReference type="ARBA" id="ARBA00004574"/>
    </source>
</evidence>
<evidence type="ECO:0000256" key="14">
    <source>
        <dbReference type="ARBA" id="ARBA00022853"/>
    </source>
</evidence>
<evidence type="ECO:0000313" key="26">
    <source>
        <dbReference type="Proteomes" id="UP000800036"/>
    </source>
</evidence>
<keyword evidence="7 20" id="KW-0158">Chromosome</keyword>
<comment type="function">
    <text evidence="17 20">Serine/threonine protein kinase which activates checkpoint signaling upon genotoxic stresses such as ionizing radiation (IR), ultraviolet light (UV), or DNA replication stalling, thereby acting as a DNA damage sensor. Recognizes the substrate consensus sequence [ST]-Q. Phosphorylates histone H2A to form H2AS128ph (gamma-H2A) at sites of DNA damage, involved in the regulation of DNA damage response mechanism. Required for the control of telomere length and genome stability.</text>
</comment>
<dbReference type="InterPro" id="IPR003152">
    <property type="entry name" value="FATC_dom"/>
</dbReference>
<dbReference type="InterPro" id="IPR016024">
    <property type="entry name" value="ARM-type_fold"/>
</dbReference>
<dbReference type="Pfam" id="PF11640">
    <property type="entry name" value="TAN"/>
    <property type="match status" value="1"/>
</dbReference>
<name>A0A6A5V084_9PLEO</name>
<evidence type="ECO:0000313" key="25">
    <source>
        <dbReference type="EMBL" id="KAF1969472.1"/>
    </source>
</evidence>
<evidence type="ECO:0000259" key="22">
    <source>
        <dbReference type="PROSITE" id="PS50290"/>
    </source>
</evidence>
<evidence type="ECO:0000256" key="6">
    <source>
        <dbReference type="ARBA" id="ARBA00014619"/>
    </source>
</evidence>
<evidence type="ECO:0000259" key="24">
    <source>
        <dbReference type="PROSITE" id="PS51190"/>
    </source>
</evidence>
<reference evidence="25" key="1">
    <citation type="journal article" date="2020" name="Stud. Mycol.">
        <title>101 Dothideomycetes genomes: a test case for predicting lifestyles and emergence of pathogens.</title>
        <authorList>
            <person name="Haridas S."/>
            <person name="Albert R."/>
            <person name="Binder M."/>
            <person name="Bloem J."/>
            <person name="Labutti K."/>
            <person name="Salamov A."/>
            <person name="Andreopoulos B."/>
            <person name="Baker S."/>
            <person name="Barry K."/>
            <person name="Bills G."/>
            <person name="Bluhm B."/>
            <person name="Cannon C."/>
            <person name="Castanera R."/>
            <person name="Culley D."/>
            <person name="Daum C."/>
            <person name="Ezra D."/>
            <person name="Gonzalez J."/>
            <person name="Henrissat B."/>
            <person name="Kuo A."/>
            <person name="Liang C."/>
            <person name="Lipzen A."/>
            <person name="Lutzoni F."/>
            <person name="Magnuson J."/>
            <person name="Mondo S."/>
            <person name="Nolan M."/>
            <person name="Ohm R."/>
            <person name="Pangilinan J."/>
            <person name="Park H.-J."/>
            <person name="Ramirez L."/>
            <person name="Alfaro M."/>
            <person name="Sun H."/>
            <person name="Tritt A."/>
            <person name="Yoshinaga Y."/>
            <person name="Zwiers L.-H."/>
            <person name="Turgeon B."/>
            <person name="Goodwin S."/>
            <person name="Spatafora J."/>
            <person name="Crous P."/>
            <person name="Grigoriev I."/>
        </authorList>
    </citation>
    <scope>NUCLEOTIDE SEQUENCE</scope>
    <source>
        <strain evidence="25">CBS 107.79</strain>
    </source>
</reference>
<dbReference type="GO" id="GO:0006325">
    <property type="term" value="P:chromatin organization"/>
    <property type="evidence" value="ECO:0007669"/>
    <property type="project" value="UniProtKB-KW"/>
</dbReference>
<protein>
    <recommendedName>
        <fullName evidence="6 20">Serine/threonine-protein kinase Tel1</fullName>
        <ecNumber evidence="5 20">2.7.11.1</ecNumber>
    </recommendedName>
</protein>
<evidence type="ECO:0000256" key="8">
    <source>
        <dbReference type="ARBA" id="ARBA00022527"/>
    </source>
</evidence>
<dbReference type="Pfam" id="PF00454">
    <property type="entry name" value="PI3_PI4_kinase"/>
    <property type="match status" value="1"/>
</dbReference>
<comment type="subunit">
    <text evidence="4">Associates with DNA double-strand breaks.</text>
</comment>
<evidence type="ECO:0000256" key="5">
    <source>
        <dbReference type="ARBA" id="ARBA00012513"/>
    </source>
</evidence>
<evidence type="ECO:0000256" key="21">
    <source>
        <dbReference type="SAM" id="MobiDB-lite"/>
    </source>
</evidence>
<dbReference type="PANTHER" id="PTHR37079:SF4">
    <property type="entry name" value="SERINE_THREONINE-PROTEIN KINASE ATM"/>
    <property type="match status" value="1"/>
</dbReference>
<keyword evidence="9 20" id="KW-0808">Transferase</keyword>
<sequence>MGVTSIQDAKVLIATTRVKERAAGLKDLVHILRHNSGKTNLENITNKAYLALCETLFQCIRDERSSYFKAKPRSVKTHAELLQLAATALRHVVNSGQRAFKIPAVELIIETIIEVLLEKDGKFLDHLADDLPKALRALLEYQPHVERMSQDCWDETAKFCVDSLFKILPDQDEEEEEPQDSWGTTLSSRARTPFASTDGAPRPSLRGTDSAPRATPRSMSYHDKRYTDEQIHTAEDMVQCLRLLVRASNAPVVASADAICNALIMFLQKRTGRGSAAALAAINAILPRITFSNSKLCVQVIRKILPMFKFFWPDLVMKDEIMITLTYADAYLRHLLANERDDALSDDLAALVETLYSDYRRRQESTAHQYLEEDYLCFREVGGVVANIHPLATNAFSMDLGNVRYEGLWATVASIAKLSAMLDERKRRLVCDDASDEEMATKRQRVTHYFDEYLRDVSAQRSNAKRSALQVLAFIVQEEPLDEEQVQRLLEKLTSYISDENSVLSSWAMIALAAAAFQKSAAKPALKPYWSAVWQSASHAITSLSSCRSACHLMNVLLRLEVVPFASVAANAQSILFSIELSGPSLLADSSMALMTTLTRERVRENPTNFDTTAERVLNWLFGKWTPHVWAERTSLHLNAHHCDARDILSLLHVCLDRSFTPERACTFQTLGPIAQASLRNKQYADLLTYLLLLAPRDKFTRDPAIVLNTNNSTPSSHAIQLENRTVDFCVSELERTRSRWKDMSQQNPQGITSNMWRVMTNFCIVAAALSASFERSDRPVAVLEAAADNVAQSLAHLLANPQTDQYKVEAVLEACVGSLPDLSSINTLSKSVFKDAGVSFLALHLARAIASRQENKQSFYADDTEYMDLDDDPNSQMTTGAPGLEVDVPRHDAQATGEAAALHACCTAYLHLVSYVATMLDDDQDVVPSEFVEHLINKSPADLLRSRQLVRALLSSHFQLSPSDSLKLLDRLSEALIDPAAREFNTSEVANCMMVEASIGLTKVWNLDGTDQDSQEVSDQVKALYDYYTIQMEENGVRSSPMLQTCVADFLHGMLRCFGFQEHPKTSSVRTRLFQLLFRGEMTVKYHIAQKLPAIFEVWALPTHDAILQDVESNLPEDRDDLEGIAIRLLVLSKLASRWHTLLRQCVYRIFETAGLITAASEHASHCISEVAQAKKIGSPGALFRLFAPQIVFTWLDRKRKFAHIPYAIFGYFSLKDLLSEVESEAVAQAIMLGLEDEVGYIAEHLGLRVPEILLRNISKAAAYTVSWDTCTGSSRNEAIPSNEQLLCKLISNSDNGTTTNSNSKNGQMKMSKHVSLDQTSFPRALGYMFQTVGLEERIKKSLEKRNASDPTLQALTRMLNNSHSSTDYNVGIEPFFNAFYLPDQLDRLCRRAFGSVTNFWNATTYTLVVRMLLDRIHPALGSLYARSMIRKIRIVVALAGPVAYEGYPLQMTLQSLRPFLTDIQCAEDTIGIIQYLFEHGTKYLSENLSFLTGIGLSMLISLRTFLGSSQEVMTQQSQYTASMDAAKSFHAWLTAILKTYAETVTVTDGSSIKAFKLITTAASQVRLQGNSIRDSEESKLLLEILDDVRSGRKLLNNTSREVALNLLCQDFQPAPTTIEDLLGNDVEAAGYAPFVWDSCRRANVGDGYLRWAARVLGRAFSAYGGVERHTAHSRPWTSQDFGLRDILGRASREAIVQDIIEILYSDDRSDVSLAEDALRMIISRLTQVRREEADEVVRNVPEHLREALKLDLSPMSNTHPPREFLETIAAPTSHTKVAAEWIKELAVALCSAASEDLVLRALPNLLLGMDHMADKLFPYILHLVLLKEFDSDSRIRQVMSDAAMAWFSRYESADIPYVRSLLQAILYLRTQPVPKEVTRVDRDKWLEIDFLRTSEAATMCGMFRTALLFAETYSGTSTVKSVSRRSSILRAPPSLPVELQLAIYRNLDEPDSFYGVDQGSSLSSAIDRFDYEGDGLKSMLFRGARFGSQMRRSNALDSADSRGFISSLIKLNMDSVANALLSTDQLRDTGDEAVDYTLHTARKLGKWDIKAPEMNHSESSTLYKAFQGIHYASNEGTAQESIDSQLLATMNFLAGREDSPSLTKIRLRTLAALTEADELVRCDRPEHLFDAWDRMKGRERWMQTGEFEDVRQLLSCRETLLNVLGSNDSLLEALHTRAGTLRSMEVEALVSTSTICRRHGALQESLTSVTYLSDIVQDCKTFGLDVETSAKHEEANVLWDYGEQEKSIRIRKDLVNYGNFDSQDKKISLPVLMAKLGHHLAEARSATPDKIIKDYLQPAITALRGQMQGADPGQVYHEFALFCDKQLQSPEAAADRDRAKSIMDRRHQEIQDFDRLIKQETNKQTRDTYRRSHQKAHIWYRLDHAEYERLRKSREDLLRQCLENYLLSLQASEEYNNDALRVFSLWLEHSETALANAAVQAHIDKVPSGKFALLMNQLSSRLQFDQSEFQKLLTHLVFRICIDHPYHGMHQIFAMQMKTPNMTREDVIRSKDEAAKSRQRAAGLIAQQLSKDKRSSTIWSYLSRSNEIYHALAMFKDDKDQRSGRDIPLDRYPESRALMQKVPTYKVPPATLQIEVRPSMDYSDLPRIVRFRSRMSIANGLSAPKIITAQGSDGREYKQLYKSGNDDLRQDAIMEQVFDQVSRLLKNHTATRLRNLGIRTYKVLPLSTRSGLMEFVQDTIPLHGWLMPAHERYYPHDYRSDKCRKEIGAVQQETLQKRVSVWNKIAENFHPVMRYFFLERFQDPDEWFERRLAYTRSTAAISILGHVLGLGDRHCHNILLDEKSGEVVHIDLGVSFEAGRVLPVPEVVPFRLTRDLVDAMGYTKTEGVFRRCCEFTMDTLREERESIMTLLNVLRYDPLVNWSVTATKARRMQEQQDTNAQRSTTVGAGMTPAPSGLSVDGTEVQQGHAGGGAAVEDDKKKDEQAGEAGRALSVVEKKLSKTLSTKATVNELIQSATDERNLAVLYMGWASYA</sequence>
<dbReference type="GO" id="GO:0006281">
    <property type="term" value="P:DNA repair"/>
    <property type="evidence" value="ECO:0007669"/>
    <property type="project" value="InterPro"/>
</dbReference>
<evidence type="ECO:0000256" key="1">
    <source>
        <dbReference type="ARBA" id="ARBA00004123"/>
    </source>
</evidence>
<feature type="domain" description="FAT" evidence="23">
    <location>
        <begin position="1894"/>
        <end position="2500"/>
    </location>
</feature>
<dbReference type="PROSITE" id="PS51190">
    <property type="entry name" value="FATC"/>
    <property type="match status" value="1"/>
</dbReference>